<dbReference type="Pfam" id="PF07498">
    <property type="entry name" value="Rho_N"/>
    <property type="match status" value="1"/>
</dbReference>
<dbReference type="Gene3D" id="3.40.50.150">
    <property type="entry name" value="Vaccinia Virus protein VP39"/>
    <property type="match status" value="1"/>
</dbReference>
<dbReference type="GO" id="GO:0043565">
    <property type="term" value="F:sequence-specific DNA binding"/>
    <property type="evidence" value="ECO:0007669"/>
    <property type="project" value="TreeGrafter"/>
</dbReference>
<dbReference type="SMART" id="SM00959">
    <property type="entry name" value="Rho_N"/>
    <property type="match status" value="1"/>
</dbReference>
<sequence length="306" mass="36461">MELANKSRKELLAKCEEYGITNYKSKNKSELIELLSAENTRNPLLKPLKPLIKWSGGKVDEIKMFEKYFPDNYNIYIEPFIGGGAVYFHLNPSKAVISDVHSELIDLYKCISEGKAKDIYEFMENSPNDEATYYIIRDTMVMNDPLDIAKRFYYQRKTCFRGMLRYNKDKKFNIPFGRYKTINYTELLNKDYETLLNRTEIYNERFEVIFEKYNDETNFMFLDPPYDSEFTDYGYCQFGKEEQHKLASLFKTTKIKCLMIIGKTKFIEELYSGYIVAEYDKKYKFKLYNNRIGDEINTKHLIIKNY</sequence>
<evidence type="ECO:0000259" key="7">
    <source>
        <dbReference type="SMART" id="SM00959"/>
    </source>
</evidence>
<evidence type="ECO:0000313" key="8">
    <source>
        <dbReference type="EMBL" id="QHT89352.1"/>
    </source>
</evidence>
<dbReference type="Gene3D" id="1.10.1020.10">
    <property type="entry name" value="Adenine-specific Methyltransferase, Domain 2"/>
    <property type="match status" value="1"/>
</dbReference>
<reference evidence="8" key="1">
    <citation type="journal article" date="2020" name="Nature">
        <title>Giant virus diversity and host interactions through global metagenomics.</title>
        <authorList>
            <person name="Schulz F."/>
            <person name="Roux S."/>
            <person name="Paez-Espino D."/>
            <person name="Jungbluth S."/>
            <person name="Walsh D.A."/>
            <person name="Denef V.J."/>
            <person name="McMahon K.D."/>
            <person name="Konstantinidis K.T."/>
            <person name="Eloe-Fadrosh E.A."/>
            <person name="Kyrpides N.C."/>
            <person name="Woyke T."/>
        </authorList>
    </citation>
    <scope>NUCLEOTIDE SEQUENCE</scope>
    <source>
        <strain evidence="8">GVMAG-M-3300023184-60</strain>
    </source>
</reference>
<dbReference type="GO" id="GO:1904047">
    <property type="term" value="F:S-adenosyl-L-methionine binding"/>
    <property type="evidence" value="ECO:0007669"/>
    <property type="project" value="TreeGrafter"/>
</dbReference>
<comment type="catalytic activity">
    <reaction evidence="6">
        <text>a 2'-deoxyadenosine in DNA + S-adenosyl-L-methionine = an N(6)-methyl-2'-deoxyadenosine in DNA + S-adenosyl-L-homocysteine + H(+)</text>
        <dbReference type="Rhea" id="RHEA:15197"/>
        <dbReference type="Rhea" id="RHEA-COMP:12418"/>
        <dbReference type="Rhea" id="RHEA-COMP:12419"/>
        <dbReference type="ChEBI" id="CHEBI:15378"/>
        <dbReference type="ChEBI" id="CHEBI:57856"/>
        <dbReference type="ChEBI" id="CHEBI:59789"/>
        <dbReference type="ChEBI" id="CHEBI:90615"/>
        <dbReference type="ChEBI" id="CHEBI:90616"/>
        <dbReference type="EC" id="2.1.1.72"/>
    </reaction>
</comment>
<protein>
    <recommendedName>
        <fullName evidence="2">site-specific DNA-methyltransferase (adenine-specific)</fullName>
        <ecNumber evidence="2">2.1.1.72</ecNumber>
    </recommendedName>
</protein>
<keyword evidence="5" id="KW-0949">S-adenosyl-L-methionine</keyword>
<evidence type="ECO:0000256" key="3">
    <source>
        <dbReference type="ARBA" id="ARBA00022603"/>
    </source>
</evidence>
<dbReference type="InterPro" id="IPR011112">
    <property type="entry name" value="Rho-like_N"/>
</dbReference>
<dbReference type="NCBIfam" id="TIGR00571">
    <property type="entry name" value="dam"/>
    <property type="match status" value="1"/>
</dbReference>
<organism evidence="8">
    <name type="scientific">viral metagenome</name>
    <dbReference type="NCBI Taxonomy" id="1070528"/>
    <lineage>
        <taxon>unclassified sequences</taxon>
        <taxon>metagenomes</taxon>
        <taxon>organismal metagenomes</taxon>
    </lineage>
</organism>
<dbReference type="EC" id="2.1.1.72" evidence="2"/>
<proteinExistence type="inferred from homology"/>
<dbReference type="InterPro" id="IPR023095">
    <property type="entry name" value="Ade_MeTrfase_dom_2"/>
</dbReference>
<dbReference type="EMBL" id="MN740139">
    <property type="protein sequence ID" value="QHT89352.1"/>
    <property type="molecule type" value="Genomic_DNA"/>
</dbReference>
<dbReference type="GO" id="GO:0032259">
    <property type="term" value="P:methylation"/>
    <property type="evidence" value="ECO:0007669"/>
    <property type="project" value="UniProtKB-KW"/>
</dbReference>
<dbReference type="InterPro" id="IPR012263">
    <property type="entry name" value="M_m6A_EcoRV"/>
</dbReference>
<evidence type="ECO:0000256" key="6">
    <source>
        <dbReference type="ARBA" id="ARBA00047942"/>
    </source>
</evidence>
<dbReference type="PRINTS" id="PR00505">
    <property type="entry name" value="D12N6MTFRASE"/>
</dbReference>
<accession>A0A6C0I968</accession>
<name>A0A6C0I968_9ZZZZ</name>
<dbReference type="PIRSF" id="PIRSF000398">
    <property type="entry name" value="M_m6A_EcoRV"/>
    <property type="match status" value="1"/>
</dbReference>
<dbReference type="InterPro" id="IPR029063">
    <property type="entry name" value="SAM-dependent_MTases_sf"/>
</dbReference>
<evidence type="ECO:0000256" key="2">
    <source>
        <dbReference type="ARBA" id="ARBA00011900"/>
    </source>
</evidence>
<evidence type="ECO:0000256" key="1">
    <source>
        <dbReference type="ARBA" id="ARBA00006594"/>
    </source>
</evidence>
<dbReference type="AlphaFoldDB" id="A0A6C0I968"/>
<evidence type="ECO:0000256" key="5">
    <source>
        <dbReference type="ARBA" id="ARBA00022691"/>
    </source>
</evidence>
<evidence type="ECO:0000256" key="4">
    <source>
        <dbReference type="ARBA" id="ARBA00022679"/>
    </source>
</evidence>
<dbReference type="PANTHER" id="PTHR30481:SF3">
    <property type="entry name" value="DNA ADENINE METHYLASE"/>
    <property type="match status" value="1"/>
</dbReference>
<comment type="similarity">
    <text evidence="1">Belongs to the N(4)/N(6)-methyltransferase family.</text>
</comment>
<keyword evidence="4" id="KW-0808">Transferase</keyword>
<dbReference type="GO" id="GO:0006298">
    <property type="term" value="P:mismatch repair"/>
    <property type="evidence" value="ECO:0007669"/>
    <property type="project" value="TreeGrafter"/>
</dbReference>
<dbReference type="PANTHER" id="PTHR30481">
    <property type="entry name" value="DNA ADENINE METHYLASE"/>
    <property type="match status" value="1"/>
</dbReference>
<dbReference type="SUPFAM" id="SSF53335">
    <property type="entry name" value="S-adenosyl-L-methionine-dependent methyltransferases"/>
    <property type="match status" value="1"/>
</dbReference>
<dbReference type="InterPro" id="IPR012327">
    <property type="entry name" value="MeTrfase_D12"/>
</dbReference>
<dbReference type="GO" id="GO:0006353">
    <property type="term" value="P:DNA-templated transcription termination"/>
    <property type="evidence" value="ECO:0007669"/>
    <property type="project" value="InterPro"/>
</dbReference>
<feature type="domain" description="Rho termination factor-like N-terminal" evidence="7">
    <location>
        <begin position="2"/>
        <end position="43"/>
    </location>
</feature>
<dbReference type="GO" id="GO:0009307">
    <property type="term" value="P:DNA restriction-modification system"/>
    <property type="evidence" value="ECO:0007669"/>
    <property type="project" value="InterPro"/>
</dbReference>
<keyword evidence="3" id="KW-0489">Methyltransferase</keyword>
<dbReference type="GO" id="GO:0009007">
    <property type="term" value="F:site-specific DNA-methyltransferase (adenine-specific) activity"/>
    <property type="evidence" value="ECO:0007669"/>
    <property type="project" value="UniProtKB-EC"/>
</dbReference>
<dbReference type="Pfam" id="PF02086">
    <property type="entry name" value="MethyltransfD12"/>
    <property type="match status" value="1"/>
</dbReference>